<dbReference type="Gene3D" id="3.40.50.720">
    <property type="entry name" value="NAD(P)-binding Rossmann-like Domain"/>
    <property type="match status" value="1"/>
</dbReference>
<dbReference type="InterPro" id="IPR057326">
    <property type="entry name" value="KR_dom"/>
</dbReference>
<dbReference type="PANTHER" id="PTHR24321">
    <property type="entry name" value="DEHYDROGENASES, SHORT CHAIN"/>
    <property type="match status" value="1"/>
</dbReference>
<sequence length="253" mass="25776">MSHRFTGKTALVTGGGSGIGQTIAREFAAEGAAVVVAGRRDAPLRETVKLVEEAGGRAAAVTADTTRSDDMARLVAATVETFGSLDVAVNNAGMLGALGPLTEVDEQEWRAMLDVNVTGVLLAMRHQIGHMREHGGGAVVNVSSNVGPHTRLPALAAYGATKAAVSALTRAAALAHISEGVRINALSPGATDTSMSLLPGETDQERAARLRDDSPVGRVGRRDEIAAGVLYLASAESGYAVGTDLVLDGGAAA</sequence>
<dbReference type="CDD" id="cd05233">
    <property type="entry name" value="SDR_c"/>
    <property type="match status" value="1"/>
</dbReference>
<evidence type="ECO:0000313" key="5">
    <source>
        <dbReference type="EMBL" id="MBB4935265.1"/>
    </source>
</evidence>
<accession>A0A7W7W6W9</accession>
<evidence type="ECO:0000256" key="1">
    <source>
        <dbReference type="ARBA" id="ARBA00006484"/>
    </source>
</evidence>
<dbReference type="InterPro" id="IPR036291">
    <property type="entry name" value="NAD(P)-bd_dom_sf"/>
</dbReference>
<dbReference type="Proteomes" id="UP000523007">
    <property type="component" value="Unassembled WGS sequence"/>
</dbReference>
<dbReference type="PROSITE" id="PS00061">
    <property type="entry name" value="ADH_SHORT"/>
    <property type="match status" value="1"/>
</dbReference>
<dbReference type="EMBL" id="JACHJT010000002">
    <property type="protein sequence ID" value="MBB4935265.1"/>
    <property type="molecule type" value="Genomic_DNA"/>
</dbReference>
<dbReference type="RefSeq" id="WP_184585020.1">
    <property type="nucleotide sequence ID" value="NZ_JACHJT010000002.1"/>
</dbReference>
<comment type="similarity">
    <text evidence="1">Belongs to the short-chain dehydrogenases/reductases (SDR) family.</text>
</comment>
<keyword evidence="2" id="KW-0560">Oxidoreductase</keyword>
<evidence type="ECO:0000256" key="2">
    <source>
        <dbReference type="ARBA" id="ARBA00023002"/>
    </source>
</evidence>
<dbReference type="FunFam" id="3.40.50.720:FF:000084">
    <property type="entry name" value="Short-chain dehydrogenase reductase"/>
    <property type="match status" value="1"/>
</dbReference>
<dbReference type="PANTHER" id="PTHR24321:SF8">
    <property type="entry name" value="ESTRADIOL 17-BETA-DEHYDROGENASE 8-RELATED"/>
    <property type="match status" value="1"/>
</dbReference>
<evidence type="ECO:0000256" key="3">
    <source>
        <dbReference type="ARBA" id="ARBA00023027"/>
    </source>
</evidence>
<gene>
    <name evidence="5" type="ORF">F4561_006159</name>
</gene>
<proteinExistence type="inferred from homology"/>
<name>A0A7W7W6W9_9ACTN</name>
<dbReference type="PRINTS" id="PR00080">
    <property type="entry name" value="SDRFAMILY"/>
</dbReference>
<dbReference type="GO" id="GO:0016491">
    <property type="term" value="F:oxidoreductase activity"/>
    <property type="evidence" value="ECO:0007669"/>
    <property type="project" value="UniProtKB-KW"/>
</dbReference>
<feature type="domain" description="Ketoreductase" evidence="4">
    <location>
        <begin position="8"/>
        <end position="213"/>
    </location>
</feature>
<dbReference type="SMART" id="SM00822">
    <property type="entry name" value="PKS_KR"/>
    <property type="match status" value="1"/>
</dbReference>
<dbReference type="InterPro" id="IPR020904">
    <property type="entry name" value="Sc_DH/Rdtase_CS"/>
</dbReference>
<dbReference type="PRINTS" id="PR00081">
    <property type="entry name" value="GDHRDH"/>
</dbReference>
<evidence type="ECO:0000313" key="6">
    <source>
        <dbReference type="Proteomes" id="UP000523007"/>
    </source>
</evidence>
<organism evidence="5 6">
    <name type="scientific">Lipingzhangella halophila</name>
    <dbReference type="NCBI Taxonomy" id="1783352"/>
    <lineage>
        <taxon>Bacteria</taxon>
        <taxon>Bacillati</taxon>
        <taxon>Actinomycetota</taxon>
        <taxon>Actinomycetes</taxon>
        <taxon>Streptosporangiales</taxon>
        <taxon>Nocardiopsidaceae</taxon>
        <taxon>Lipingzhangella</taxon>
    </lineage>
</organism>
<comment type="caution">
    <text evidence="5">The sequence shown here is derived from an EMBL/GenBank/DDBJ whole genome shotgun (WGS) entry which is preliminary data.</text>
</comment>
<dbReference type="SUPFAM" id="SSF51735">
    <property type="entry name" value="NAD(P)-binding Rossmann-fold domains"/>
    <property type="match status" value="1"/>
</dbReference>
<dbReference type="InterPro" id="IPR002347">
    <property type="entry name" value="SDR_fam"/>
</dbReference>
<dbReference type="Pfam" id="PF13561">
    <property type="entry name" value="adh_short_C2"/>
    <property type="match status" value="1"/>
</dbReference>
<keyword evidence="6" id="KW-1185">Reference proteome</keyword>
<dbReference type="NCBIfam" id="NF005559">
    <property type="entry name" value="PRK07231.1"/>
    <property type="match status" value="1"/>
</dbReference>
<reference evidence="5 6" key="1">
    <citation type="submission" date="2020-08" db="EMBL/GenBank/DDBJ databases">
        <title>Sequencing the genomes of 1000 actinobacteria strains.</title>
        <authorList>
            <person name="Klenk H.-P."/>
        </authorList>
    </citation>
    <scope>NUCLEOTIDE SEQUENCE [LARGE SCALE GENOMIC DNA]</scope>
    <source>
        <strain evidence="5 6">DSM 102030</strain>
    </source>
</reference>
<dbReference type="AlphaFoldDB" id="A0A7W7W6W9"/>
<protein>
    <submittedName>
        <fullName evidence="5">NAD(P)-dependent dehydrogenase (Short-subunit alcohol dehydrogenase family)</fullName>
    </submittedName>
</protein>
<keyword evidence="3" id="KW-0520">NAD</keyword>
<evidence type="ECO:0000259" key="4">
    <source>
        <dbReference type="SMART" id="SM00822"/>
    </source>
</evidence>